<evidence type="ECO:0000313" key="6">
    <source>
        <dbReference type="Proteomes" id="UP000004386"/>
    </source>
</evidence>
<dbReference type="Gene3D" id="1.10.530.10">
    <property type="match status" value="1"/>
</dbReference>
<dbReference type="AlphaFoldDB" id="C4WFD3"/>
<evidence type="ECO:0000259" key="4">
    <source>
        <dbReference type="Pfam" id="PF05036"/>
    </source>
</evidence>
<evidence type="ECO:0000313" key="5">
    <source>
        <dbReference type="EMBL" id="EEQ96230.1"/>
    </source>
</evidence>
<dbReference type="GO" id="GO:0042834">
    <property type="term" value="F:peptidoglycan binding"/>
    <property type="evidence" value="ECO:0007669"/>
    <property type="project" value="InterPro"/>
</dbReference>
<evidence type="ECO:0000259" key="3">
    <source>
        <dbReference type="Pfam" id="PF01464"/>
    </source>
</evidence>
<protein>
    <submittedName>
        <fullName evidence="5">Lytic transglycosylase catalytic</fullName>
    </submittedName>
</protein>
<dbReference type="PANTHER" id="PTHR37423">
    <property type="entry name" value="SOLUBLE LYTIC MUREIN TRANSGLYCOSYLASE-RELATED"/>
    <property type="match status" value="1"/>
</dbReference>
<feature type="domain" description="Transglycosylase SLT" evidence="3">
    <location>
        <begin position="63"/>
        <end position="161"/>
    </location>
</feature>
<comment type="similarity">
    <text evidence="1">Belongs to the transglycosylase Slt family.</text>
</comment>
<reference evidence="5 6" key="1">
    <citation type="submission" date="2009-05" db="EMBL/GenBank/DDBJ databases">
        <authorList>
            <person name="Setubal J.C."/>
            <person name="Boyle S."/>
            <person name="Crasta O.R."/>
            <person name="Gillespie J.J."/>
            <person name="Kenyon R.W."/>
            <person name="Lu J."/>
            <person name="Mane S."/>
            <person name="Nagrani S."/>
            <person name="Shallom J.M."/>
            <person name="Shallom S."/>
            <person name="Shukla M."/>
            <person name="Snyder E.E."/>
            <person name="Sobral B.W."/>
            <person name="Wattam A.R."/>
            <person name="Will R."/>
            <person name="Williams K."/>
            <person name="Yoo H."/>
            <person name="Munk C."/>
            <person name="Tapia R."/>
            <person name="Green L."/>
            <person name="Rogers Y."/>
            <person name="Detter J.C."/>
            <person name="Bruce D."/>
            <person name="Brettin T.S."/>
            <person name="Tsolis R."/>
        </authorList>
    </citation>
    <scope>NUCLEOTIDE SEQUENCE [LARGE SCALE GENOMIC DNA]</scope>
    <source>
        <strain evidence="5 6">LMG 3301</strain>
    </source>
</reference>
<sequence>MRGGTGSMNRYRHSIAVILVSQLFSLPLGVISSHAASEPTPPVYAPPLPPEKKTPTVGRICQLIGANADAHGIPRDFFARLIWKESRFDHKAVSPVGAEGIAQFMPYTARERGLADPFDIEQAIPASASFLRDLKGAFGNWGLAAAAYNAGAGRVSSWMRSGGFLPLETENYVLDITGAPADDFAAGKEIMNRPLDPKLAFHDACKRLPIIRSATIPMSRVKPKPWGIQVAGNFRRSAAVNQWTRLRRQFSAVLSGHEPVVSRIRTPMGRRGIYAVRIGADSRGEADGICTKLRAAGGACIVLRNR</sequence>
<dbReference type="PANTHER" id="PTHR37423:SF2">
    <property type="entry name" value="MEMBRANE-BOUND LYTIC MUREIN TRANSGLYCOSYLASE C"/>
    <property type="match status" value="1"/>
</dbReference>
<evidence type="ECO:0000256" key="1">
    <source>
        <dbReference type="ARBA" id="ARBA00007734"/>
    </source>
</evidence>
<dbReference type="Pfam" id="PF05036">
    <property type="entry name" value="SPOR"/>
    <property type="match status" value="1"/>
</dbReference>
<comment type="similarity">
    <text evidence="2">Belongs to the virb1 family.</text>
</comment>
<organism evidence="5 6">
    <name type="scientific">Brucella intermedia LMG 3301</name>
    <dbReference type="NCBI Taxonomy" id="641118"/>
    <lineage>
        <taxon>Bacteria</taxon>
        <taxon>Pseudomonadati</taxon>
        <taxon>Pseudomonadota</taxon>
        <taxon>Alphaproteobacteria</taxon>
        <taxon>Hyphomicrobiales</taxon>
        <taxon>Brucellaceae</taxon>
        <taxon>Brucella/Ochrobactrum group</taxon>
        <taxon>Brucella</taxon>
    </lineage>
</organism>
<evidence type="ECO:0000256" key="2">
    <source>
        <dbReference type="ARBA" id="ARBA00009387"/>
    </source>
</evidence>
<dbReference type="EMBL" id="ACQA01000001">
    <property type="protein sequence ID" value="EEQ96230.1"/>
    <property type="molecule type" value="Genomic_DNA"/>
</dbReference>
<dbReference type="Gene3D" id="3.30.70.1070">
    <property type="entry name" value="Sporulation related repeat"/>
    <property type="match status" value="1"/>
</dbReference>
<name>C4WFD3_9HYPH</name>
<dbReference type="InterPro" id="IPR008258">
    <property type="entry name" value="Transglycosylase_SLT_dom_1"/>
</dbReference>
<comment type="caution">
    <text evidence="5">The sequence shown here is derived from an EMBL/GenBank/DDBJ whole genome shotgun (WGS) entry which is preliminary data.</text>
</comment>
<proteinExistence type="inferred from homology"/>
<dbReference type="CDD" id="cd00254">
    <property type="entry name" value="LT-like"/>
    <property type="match status" value="1"/>
</dbReference>
<feature type="domain" description="SPOR" evidence="4">
    <location>
        <begin position="223"/>
        <end position="304"/>
    </location>
</feature>
<dbReference type="SUPFAM" id="SSF53955">
    <property type="entry name" value="Lysozyme-like"/>
    <property type="match status" value="1"/>
</dbReference>
<dbReference type="HOGENOM" id="CLU_070265_0_0_5"/>
<accession>C4WFD3</accession>
<dbReference type="InterPro" id="IPR036680">
    <property type="entry name" value="SPOR-like_sf"/>
</dbReference>
<gene>
    <name evidence="5" type="ORF">OINT_1001653</name>
</gene>
<dbReference type="InterPro" id="IPR007730">
    <property type="entry name" value="SPOR-like_dom"/>
</dbReference>
<dbReference type="InterPro" id="IPR023346">
    <property type="entry name" value="Lysozyme-like_dom_sf"/>
</dbReference>
<dbReference type="Proteomes" id="UP000004386">
    <property type="component" value="Unassembled WGS sequence"/>
</dbReference>
<dbReference type="Pfam" id="PF01464">
    <property type="entry name" value="SLT"/>
    <property type="match status" value="1"/>
</dbReference>